<gene>
    <name evidence="2" type="ORF">UFOPK1399_00826</name>
</gene>
<dbReference type="Gene3D" id="3.40.50.150">
    <property type="entry name" value="Vaccinia Virus protein VP39"/>
    <property type="match status" value="1"/>
</dbReference>
<dbReference type="InterPro" id="IPR029063">
    <property type="entry name" value="SAM-dependent_MTases_sf"/>
</dbReference>
<dbReference type="EMBL" id="CAEZSD010000102">
    <property type="protein sequence ID" value="CAB4536828.1"/>
    <property type="molecule type" value="Genomic_DNA"/>
</dbReference>
<dbReference type="AlphaFoldDB" id="A0A6J6BF08"/>
<evidence type="ECO:0000313" key="2">
    <source>
        <dbReference type="EMBL" id="CAB4536828.1"/>
    </source>
</evidence>
<dbReference type="Pfam" id="PF13649">
    <property type="entry name" value="Methyltransf_25"/>
    <property type="match status" value="1"/>
</dbReference>
<name>A0A6J6BF08_9ZZZZ</name>
<organism evidence="2">
    <name type="scientific">freshwater metagenome</name>
    <dbReference type="NCBI Taxonomy" id="449393"/>
    <lineage>
        <taxon>unclassified sequences</taxon>
        <taxon>metagenomes</taxon>
        <taxon>ecological metagenomes</taxon>
    </lineage>
</organism>
<evidence type="ECO:0000259" key="1">
    <source>
        <dbReference type="Pfam" id="PF13649"/>
    </source>
</evidence>
<accession>A0A6J6BF08</accession>
<proteinExistence type="predicted"/>
<dbReference type="SUPFAM" id="SSF53335">
    <property type="entry name" value="S-adenosyl-L-methionine-dependent methyltransferases"/>
    <property type="match status" value="1"/>
</dbReference>
<feature type="domain" description="Methyltransferase" evidence="1">
    <location>
        <begin position="63"/>
        <end position="145"/>
    </location>
</feature>
<reference evidence="2" key="1">
    <citation type="submission" date="2020-05" db="EMBL/GenBank/DDBJ databases">
        <authorList>
            <person name="Chiriac C."/>
            <person name="Salcher M."/>
            <person name="Ghai R."/>
            <person name="Kavagutti S V."/>
        </authorList>
    </citation>
    <scope>NUCLEOTIDE SEQUENCE</scope>
</reference>
<protein>
    <submittedName>
        <fullName evidence="2">Unannotated protein</fullName>
    </submittedName>
</protein>
<sequence>MVMSAVQKWKEDLASWAVPQEIVDQAEVAPWFHPTTLFALPEVIWDSPSHDKAREAMPENGTVLDIGCGGGIAAFAIAPPAKKLIGVDHQPEMLEMFAKNAKDRNLESEVIEGFWPAVADKTPMADVVTCHHVVFNVGDIKPFVEALDSHARKRVVMELPMVHPMTSRSSGWKHFWNLDRPTSPTADDFMEVLKEIGINANIEKFTGKILLDEGEDDRVEYTRMRLCLPKSRIAEVREFLENNPGPTERELAVVWWDKV</sequence>
<dbReference type="InterPro" id="IPR041698">
    <property type="entry name" value="Methyltransf_25"/>
</dbReference>